<protein>
    <submittedName>
        <fullName evidence="2">Uncharacterized protein</fullName>
    </submittedName>
</protein>
<gene>
    <name evidence="2" type="ORF">LA521A_29080</name>
</gene>
<accession>A0ABM8DGI8</accession>
<feature type="region of interest" description="Disordered" evidence="1">
    <location>
        <begin position="129"/>
        <end position="151"/>
    </location>
</feature>
<reference evidence="2 3" key="1">
    <citation type="journal article" date="2023" name="Int. J. Syst. Evol. Microbiol.">
        <title>Physiological and genomic analyses of cobalamin (vitamin B12)-auxotrophy of Lysobacter auxotrophicus sp. nov., a methionine-auxotrophic chitinolytic bacterium isolated from chitin-treated soil.</title>
        <authorList>
            <person name="Saito A."/>
            <person name="Dohra H."/>
            <person name="Hamada M."/>
            <person name="Moriuchi R."/>
            <person name="Kotsuchibashi Y."/>
            <person name="Mori K."/>
        </authorList>
    </citation>
    <scope>NUCLEOTIDE SEQUENCE [LARGE SCALE GENOMIC DNA]</scope>
    <source>
        <strain evidence="2 3">5-21a</strain>
    </source>
</reference>
<sequence>MQVVEAVGELDRAGEKHFAVDLVHVRVVVPDAIFHAQHRTGAARERQRRQQHAGDDALGEALRRHGDDHRVDVAQRKSGRRRDMERARRGGAISSRPAAALDVAVACIARTFAWRDGTGTHLARAQATTRAWGARHANLARSHRPRRRGVP</sequence>
<name>A0ABM8DGI8_9GAMM</name>
<evidence type="ECO:0000313" key="3">
    <source>
        <dbReference type="Proteomes" id="UP001317822"/>
    </source>
</evidence>
<keyword evidence="3" id="KW-1185">Reference proteome</keyword>
<feature type="region of interest" description="Disordered" evidence="1">
    <location>
        <begin position="39"/>
        <end position="93"/>
    </location>
</feature>
<feature type="compositionally biased region" description="Basic and acidic residues" evidence="1">
    <location>
        <begin position="61"/>
        <end position="88"/>
    </location>
</feature>
<dbReference type="Proteomes" id="UP001317822">
    <property type="component" value="Chromosome"/>
</dbReference>
<organism evidence="2 3">
    <name type="scientific">Lysobacter auxotrophicus</name>
    <dbReference type="NCBI Taxonomy" id="2992573"/>
    <lineage>
        <taxon>Bacteria</taxon>
        <taxon>Pseudomonadati</taxon>
        <taxon>Pseudomonadota</taxon>
        <taxon>Gammaproteobacteria</taxon>
        <taxon>Lysobacterales</taxon>
        <taxon>Lysobacteraceae</taxon>
        <taxon>Lysobacter</taxon>
    </lineage>
</organism>
<dbReference type="EMBL" id="AP027041">
    <property type="protein sequence ID" value="BDU17707.1"/>
    <property type="molecule type" value="Genomic_DNA"/>
</dbReference>
<evidence type="ECO:0000256" key="1">
    <source>
        <dbReference type="SAM" id="MobiDB-lite"/>
    </source>
</evidence>
<evidence type="ECO:0000313" key="2">
    <source>
        <dbReference type="EMBL" id="BDU17707.1"/>
    </source>
</evidence>
<proteinExistence type="predicted"/>
<feature type="compositionally biased region" description="Basic residues" evidence="1">
    <location>
        <begin position="141"/>
        <end position="151"/>
    </location>
</feature>